<feature type="domain" description="Alpha-2-macroglobulin" evidence="1">
    <location>
        <begin position="45"/>
        <end position="134"/>
    </location>
</feature>
<gene>
    <name evidence="3" type="ORF">MAR_035849</name>
</gene>
<feature type="domain" description="Alpha-macroglobulin receptor-binding" evidence="2">
    <location>
        <begin position="722"/>
        <end position="813"/>
    </location>
</feature>
<dbReference type="Gene3D" id="2.60.40.690">
    <property type="entry name" value="Alpha-macroglobulin, receptor-binding domain"/>
    <property type="match status" value="1"/>
</dbReference>
<keyword evidence="4" id="KW-1185">Reference proteome</keyword>
<dbReference type="InterPro" id="IPR011626">
    <property type="entry name" value="Alpha-macroglobulin_TED"/>
</dbReference>
<dbReference type="Pfam" id="PF07678">
    <property type="entry name" value="TED_complement"/>
    <property type="match status" value="1"/>
</dbReference>
<reference evidence="3" key="1">
    <citation type="submission" date="2022-11" db="EMBL/GenBank/DDBJ databases">
        <title>Centuries of genome instability and evolution in soft-shell clam transmissible cancer (bioRxiv).</title>
        <authorList>
            <person name="Hart S.F.M."/>
            <person name="Yonemitsu M.A."/>
            <person name="Giersch R.M."/>
            <person name="Beal B.F."/>
            <person name="Arriagada G."/>
            <person name="Davis B.W."/>
            <person name="Ostrander E.A."/>
            <person name="Goff S.P."/>
            <person name="Metzger M.J."/>
        </authorList>
    </citation>
    <scope>NUCLEOTIDE SEQUENCE</scope>
    <source>
        <strain evidence="3">MELC-2E11</strain>
        <tissue evidence="3">Siphon/mantle</tissue>
    </source>
</reference>
<dbReference type="PANTHER" id="PTHR11412">
    <property type="entry name" value="MACROGLOBULIN / COMPLEMENT"/>
    <property type="match status" value="1"/>
</dbReference>
<dbReference type="SMART" id="SM01361">
    <property type="entry name" value="A2M_recep"/>
    <property type="match status" value="1"/>
</dbReference>
<dbReference type="InterPro" id="IPR013783">
    <property type="entry name" value="Ig-like_fold"/>
</dbReference>
<dbReference type="InterPro" id="IPR009048">
    <property type="entry name" value="A-macroglobulin_rcpt-bd"/>
</dbReference>
<dbReference type="InterPro" id="IPR047565">
    <property type="entry name" value="Alpha-macroglob_thiol-ester_cl"/>
</dbReference>
<dbReference type="SMART" id="SM01419">
    <property type="entry name" value="Thiol-ester_cl"/>
    <property type="match status" value="1"/>
</dbReference>
<dbReference type="Pfam" id="PF07677">
    <property type="entry name" value="A2M_recep"/>
    <property type="match status" value="1"/>
</dbReference>
<dbReference type="Gene3D" id="2.20.130.20">
    <property type="match status" value="1"/>
</dbReference>
<proteinExistence type="predicted"/>
<name>A0ABY7ELA8_MYAAR</name>
<evidence type="ECO:0000259" key="2">
    <source>
        <dbReference type="SMART" id="SM01361"/>
    </source>
</evidence>
<evidence type="ECO:0000313" key="3">
    <source>
        <dbReference type="EMBL" id="WAR10773.1"/>
    </source>
</evidence>
<dbReference type="InterPro" id="IPR036595">
    <property type="entry name" value="A-macroglobulin_rcpt-bd_sf"/>
</dbReference>
<dbReference type="InterPro" id="IPR008930">
    <property type="entry name" value="Terpenoid_cyclase/PrenylTrfase"/>
</dbReference>
<dbReference type="EMBL" id="CP111018">
    <property type="protein sequence ID" value="WAR10773.1"/>
    <property type="molecule type" value="Genomic_DNA"/>
</dbReference>
<dbReference type="InterPro" id="IPR001599">
    <property type="entry name" value="Macroglobln_a2"/>
</dbReference>
<dbReference type="SUPFAM" id="SSF49410">
    <property type="entry name" value="Alpha-macroglobulin receptor domain"/>
    <property type="match status" value="1"/>
</dbReference>
<organism evidence="3 4">
    <name type="scientific">Mya arenaria</name>
    <name type="common">Soft-shell clam</name>
    <dbReference type="NCBI Taxonomy" id="6604"/>
    <lineage>
        <taxon>Eukaryota</taxon>
        <taxon>Metazoa</taxon>
        <taxon>Spiralia</taxon>
        <taxon>Lophotrochozoa</taxon>
        <taxon>Mollusca</taxon>
        <taxon>Bivalvia</taxon>
        <taxon>Autobranchia</taxon>
        <taxon>Heteroconchia</taxon>
        <taxon>Euheterodonta</taxon>
        <taxon>Imparidentia</taxon>
        <taxon>Neoheterodontei</taxon>
        <taxon>Myida</taxon>
        <taxon>Myoidea</taxon>
        <taxon>Myidae</taxon>
        <taxon>Mya</taxon>
    </lineage>
</organism>
<dbReference type="Gene3D" id="2.60.120.1540">
    <property type="match status" value="1"/>
</dbReference>
<dbReference type="Proteomes" id="UP001164746">
    <property type="component" value="Chromosome 7"/>
</dbReference>
<evidence type="ECO:0000313" key="4">
    <source>
        <dbReference type="Proteomes" id="UP001164746"/>
    </source>
</evidence>
<dbReference type="InterPro" id="IPR050473">
    <property type="entry name" value="A2M/Complement_sys"/>
</dbReference>
<dbReference type="Gene3D" id="2.60.40.10">
    <property type="entry name" value="Immunoglobulins"/>
    <property type="match status" value="1"/>
</dbReference>
<accession>A0ABY7ELA8</accession>
<dbReference type="SMART" id="SM01360">
    <property type="entry name" value="A2M"/>
    <property type="match status" value="1"/>
</dbReference>
<dbReference type="Gene3D" id="1.50.10.20">
    <property type="match status" value="1"/>
</dbReference>
<protein>
    <submittedName>
        <fullName evidence="3">CO3-like protein</fullName>
    </submittedName>
</protein>
<evidence type="ECO:0000259" key="1">
    <source>
        <dbReference type="SMART" id="SM01360"/>
    </source>
</evidence>
<dbReference type="PANTHER" id="PTHR11412:SF166">
    <property type="entry name" value="NTR DOMAIN-CONTAINING PROTEIN"/>
    <property type="match status" value="1"/>
</dbReference>
<dbReference type="Pfam" id="PF00207">
    <property type="entry name" value="A2M"/>
    <property type="match status" value="1"/>
</dbReference>
<sequence length="921" mass="103801">MGESDNTFHEARILDDSGSIYEKDINALKSHLNNVPYKRSDFRTSFLFEEFTLNDINPPKTIEFPYSITEWAIQALSVLPDGGVCILDNIFVKTYKDFFIQLDLPYKVSRKEQFMVKAKVFNYSKKDLNARIYLKDDRNLCFGKSPGVPSDPQSVTVKSQSAKSVVFAAVAFRAEETEIEVSAFVRTEHEVKYDSIVKKLNVVNEGILHMKQIHVCLDPNDDMKDCSNSEEVIVGDSDLGNGLPKRTYKVNLTMDSDSIHGTGSATLYFQSNIMDSVVSTVIHGVGKTFILPSGSGEQNMAKLALIVYGKQYLQATFQETKELRNKGIDYIKTGVMNQMRHQKSDYSYSIYNFRATQIKLTAFVAKVFCRIHNVFGNDVFLNNLDATLEFLATNSYEGGYKEPQNPIDLELTALVLVALQECRLVGKTTTHMVKAIEDAANYLEKNVLPDSATDPYLLAITTYALALSEKATSKEFKKQLFLAAITKNGEMYWNSGSNSRAVAATAYALLSALYLDDSKTSVGIVKWLNKQKISTGYSYYSTQDTVIALQALTEYSMKAKRPDVNLEVTVTRRSGYRAKIGTIRMDKGNDHQFKSLDLDNGNITNGENIFYIKVTGNGSARCNIELRWNSERTEDESNPFDISTIVIDEVKETPGVNFNQGQCDVCGECPGHVVPSEARDSSLRVNDIIATRKKRSRRNVNDSTTVRCIKISVKTKSGESKSGMSIVKVGLLTGVKASKDDMEKLMTDRIIDRYEMPQDRQGYVTMYLDQISEDETKLQFRIEDDPSYSEYTRPPGIIEVYEYYKPGTCPKPVEMEIISKTTEYILKKKRGKGVKPIFQILKDDIACNKLKATYAYKIKVTETVEMDQKKIASAQILKVLNEGEIYAFTDDIVDFVVEGLKSYLVKQVTLLIWILNETPIY</sequence>
<dbReference type="SUPFAM" id="SSF48239">
    <property type="entry name" value="Terpenoid cyclases/Protein prenyltransferases"/>
    <property type="match status" value="1"/>
</dbReference>